<dbReference type="PROSITE" id="PS00018">
    <property type="entry name" value="EF_HAND_1"/>
    <property type="match status" value="1"/>
</dbReference>
<feature type="domain" description="HYR-like" evidence="1">
    <location>
        <begin position="39"/>
        <end position="102"/>
    </location>
</feature>
<keyword evidence="3" id="KW-1185">Reference proteome</keyword>
<reference evidence="3" key="1">
    <citation type="journal article" date="2019" name="Int. J. Syst. Evol. Microbiol.">
        <title>The Global Catalogue of Microorganisms (GCM) 10K type strain sequencing project: providing services to taxonomists for standard genome sequencing and annotation.</title>
        <authorList>
            <consortium name="The Broad Institute Genomics Platform"/>
            <consortium name="The Broad Institute Genome Sequencing Center for Infectious Disease"/>
            <person name="Wu L."/>
            <person name="Ma J."/>
        </authorList>
    </citation>
    <scope>NUCLEOTIDE SEQUENCE [LARGE SCALE GENOMIC DNA]</scope>
    <source>
        <strain evidence="3">CCUG 62221</strain>
    </source>
</reference>
<comment type="caution">
    <text evidence="2">The sequence shown here is derived from an EMBL/GenBank/DDBJ whole genome shotgun (WGS) entry which is preliminary data.</text>
</comment>
<proteinExistence type="predicted"/>
<name>A0ABW3WJ37_9FLAO</name>
<evidence type="ECO:0000259" key="1">
    <source>
        <dbReference type="Pfam" id="PF23237"/>
    </source>
</evidence>
<evidence type="ECO:0000313" key="2">
    <source>
        <dbReference type="EMBL" id="MFD1292203.1"/>
    </source>
</evidence>
<dbReference type="InterPro" id="IPR018247">
    <property type="entry name" value="EF_Hand_1_Ca_BS"/>
</dbReference>
<dbReference type="Gene3D" id="2.60.40.10">
    <property type="entry name" value="Immunoglobulins"/>
    <property type="match status" value="1"/>
</dbReference>
<dbReference type="InterPro" id="IPR057078">
    <property type="entry name" value="HYR-4C"/>
</dbReference>
<dbReference type="Proteomes" id="UP001597241">
    <property type="component" value="Unassembled WGS sequence"/>
</dbReference>
<feature type="domain" description="HYR-like" evidence="1">
    <location>
        <begin position="195"/>
        <end position="264"/>
    </location>
</feature>
<dbReference type="InterPro" id="IPR026341">
    <property type="entry name" value="T9SS_type_B"/>
</dbReference>
<dbReference type="Pfam" id="PF13585">
    <property type="entry name" value="CHU_C"/>
    <property type="match status" value="1"/>
</dbReference>
<dbReference type="EMBL" id="JBHTMV010000001">
    <property type="protein sequence ID" value="MFD1292203.1"/>
    <property type="molecule type" value="Genomic_DNA"/>
</dbReference>
<dbReference type="RefSeq" id="WP_386806685.1">
    <property type="nucleotide sequence ID" value="NZ_JBHTMV010000001.1"/>
</dbReference>
<organism evidence="2 3">
    <name type="scientific">Lutibacter holmesii</name>
    <dbReference type="NCBI Taxonomy" id="1137985"/>
    <lineage>
        <taxon>Bacteria</taxon>
        <taxon>Pseudomonadati</taxon>
        <taxon>Bacteroidota</taxon>
        <taxon>Flavobacteriia</taxon>
        <taxon>Flavobacteriales</taxon>
        <taxon>Flavobacteriaceae</taxon>
        <taxon>Lutibacter</taxon>
    </lineage>
</organism>
<dbReference type="InterPro" id="IPR013783">
    <property type="entry name" value="Ig-like_fold"/>
</dbReference>
<evidence type="ECO:0000313" key="3">
    <source>
        <dbReference type="Proteomes" id="UP001597241"/>
    </source>
</evidence>
<dbReference type="Pfam" id="PF23237">
    <property type="entry name" value="HYR_4C"/>
    <property type="match status" value="2"/>
</dbReference>
<gene>
    <name evidence="2" type="ORF">ACFQ5N_00005</name>
</gene>
<sequence length="457" mass="49851">MTITRTWTATDAFGNSVSEDQIITVVDTIAPELSAMPIDISVSCVSEVPGSQNIMATDSCDIDVTVVFEQSELPTCSGEVINTWTATDYCGNTTSYTQKVTIDNDIDPVFSGDLPVDLTVECNEIPDAAELRAIDACGNYLEVDYVEEIIGEEDGCANNYRIKRVWSTKDCSENIMSYTQIITVVDTTAPVIVDAPESTITVSCSEIPEPGVITATDNCSSEVQINFEESITGVELTGYYQIIRLWTITDECNNTSMYTQTINVEPLNYSGEEETNVCVEDGIIDLDSLISGVPADDDGTWSDDDNSGALSGSEFDPSFAAIGSYHFTYTSGYDTCVTTYTVLINVNDDCVVRPCESPQNITISKIVTANNDGINDTLEISDVFECGFVPEIKIFNRWGKQVYESNNYQNNWGGYHDNSGPTVGTGNKLPTGTYYYIVNVRGSGFQPITGHIYLGTN</sequence>
<accession>A0ABW3WJ37</accession>
<dbReference type="NCBIfam" id="TIGR04131">
    <property type="entry name" value="Bac_Flav_CTERM"/>
    <property type="match status" value="1"/>
</dbReference>
<protein>
    <submittedName>
        <fullName evidence="2">Gliding motility-associated C-terminal domain-containing protein</fullName>
    </submittedName>
</protein>